<dbReference type="InterPro" id="IPR036390">
    <property type="entry name" value="WH_DNA-bd_sf"/>
</dbReference>
<comment type="caution">
    <text evidence="5">The sequence shown here is derived from an EMBL/GenBank/DDBJ whole genome shotgun (WGS) entry which is preliminary data.</text>
</comment>
<dbReference type="PANTHER" id="PTHR42756">
    <property type="entry name" value="TRANSCRIPTIONAL REGULATOR, MARR"/>
    <property type="match status" value="1"/>
</dbReference>
<dbReference type="InterPro" id="IPR036388">
    <property type="entry name" value="WH-like_DNA-bd_sf"/>
</dbReference>
<dbReference type="PROSITE" id="PS50995">
    <property type="entry name" value="HTH_MARR_2"/>
    <property type="match status" value="1"/>
</dbReference>
<evidence type="ECO:0000256" key="1">
    <source>
        <dbReference type="ARBA" id="ARBA00023015"/>
    </source>
</evidence>
<dbReference type="Pfam" id="PF12802">
    <property type="entry name" value="MarR_2"/>
    <property type="match status" value="1"/>
</dbReference>
<organism evidence="5 6">
    <name type="scientific">Sphingomonas longa</name>
    <dbReference type="NCBI Taxonomy" id="2778730"/>
    <lineage>
        <taxon>Bacteria</taxon>
        <taxon>Pseudomonadati</taxon>
        <taxon>Pseudomonadota</taxon>
        <taxon>Alphaproteobacteria</taxon>
        <taxon>Sphingomonadales</taxon>
        <taxon>Sphingomonadaceae</taxon>
        <taxon>Sphingomonas</taxon>
    </lineage>
</organism>
<evidence type="ECO:0000256" key="3">
    <source>
        <dbReference type="ARBA" id="ARBA00023163"/>
    </source>
</evidence>
<evidence type="ECO:0000313" key="6">
    <source>
        <dbReference type="Proteomes" id="UP000763641"/>
    </source>
</evidence>
<dbReference type="EMBL" id="JAFEMC010000003">
    <property type="protein sequence ID" value="MBM6577277.1"/>
    <property type="molecule type" value="Genomic_DNA"/>
</dbReference>
<dbReference type="Gene3D" id="1.10.10.10">
    <property type="entry name" value="Winged helix-like DNA-binding domain superfamily/Winged helix DNA-binding domain"/>
    <property type="match status" value="1"/>
</dbReference>
<keyword evidence="3" id="KW-0804">Transcription</keyword>
<keyword evidence="2" id="KW-0238">DNA-binding</keyword>
<dbReference type="SMART" id="SM00347">
    <property type="entry name" value="HTH_MARR"/>
    <property type="match status" value="1"/>
</dbReference>
<dbReference type="PROSITE" id="PS01117">
    <property type="entry name" value="HTH_MARR_1"/>
    <property type="match status" value="1"/>
</dbReference>
<dbReference type="RefSeq" id="WP_204199371.1">
    <property type="nucleotide sequence ID" value="NZ_JAFEMC010000003.1"/>
</dbReference>
<reference evidence="5 6" key="1">
    <citation type="submission" date="2020-12" db="EMBL/GenBank/DDBJ databases">
        <title>Sphingomonas sp.</title>
        <authorList>
            <person name="Kim M.K."/>
        </authorList>
    </citation>
    <scope>NUCLEOTIDE SEQUENCE [LARGE SCALE GENOMIC DNA]</scope>
    <source>
        <strain evidence="5 6">BT552</strain>
    </source>
</reference>
<dbReference type="PANTHER" id="PTHR42756:SF1">
    <property type="entry name" value="TRANSCRIPTIONAL REPRESSOR OF EMRAB OPERON"/>
    <property type="match status" value="1"/>
</dbReference>
<dbReference type="InterPro" id="IPR000835">
    <property type="entry name" value="HTH_MarR-typ"/>
</dbReference>
<feature type="domain" description="HTH marR-type" evidence="4">
    <location>
        <begin position="12"/>
        <end position="144"/>
    </location>
</feature>
<protein>
    <submittedName>
        <fullName evidence="5">Winged helix-turn-helix transcriptional regulator</fullName>
    </submittedName>
</protein>
<dbReference type="SUPFAM" id="SSF46785">
    <property type="entry name" value="Winged helix' DNA-binding domain"/>
    <property type="match status" value="1"/>
</dbReference>
<dbReference type="PRINTS" id="PR00598">
    <property type="entry name" value="HTHMARR"/>
</dbReference>
<keyword evidence="6" id="KW-1185">Reference proteome</keyword>
<name>A0ABS2D8N2_9SPHN</name>
<accession>A0ABS2D8N2</accession>
<proteinExistence type="predicted"/>
<evidence type="ECO:0000256" key="2">
    <source>
        <dbReference type="ARBA" id="ARBA00023125"/>
    </source>
</evidence>
<gene>
    <name evidence="5" type="ORF">ILT43_12915</name>
</gene>
<keyword evidence="1" id="KW-0805">Transcription regulation</keyword>
<dbReference type="InterPro" id="IPR023187">
    <property type="entry name" value="Tscrpt_reg_MarR-type_CS"/>
</dbReference>
<sequence length="151" mass="16914">MGFYTDSDFTPDCSIGYLVRRVHQLGGVRIEGIFAAEGLTAMQWQALVAIWSGRGSTAAELARDLGHDKGAMTRLVDAMEHSGWITRERTAEDRRCINLALTTEGEAVAMRCKRQVLACWNEWLADWEPREVETMIALLQKLRDTLVTVSA</sequence>
<evidence type="ECO:0000313" key="5">
    <source>
        <dbReference type="EMBL" id="MBM6577277.1"/>
    </source>
</evidence>
<evidence type="ECO:0000259" key="4">
    <source>
        <dbReference type="PROSITE" id="PS50995"/>
    </source>
</evidence>
<dbReference type="Proteomes" id="UP000763641">
    <property type="component" value="Unassembled WGS sequence"/>
</dbReference>